<evidence type="ECO:0000313" key="2">
    <source>
        <dbReference type="Proteomes" id="UP000315636"/>
    </source>
</evidence>
<dbReference type="InterPro" id="IPR014199">
    <property type="entry name" value="Spore_YtxC"/>
</dbReference>
<gene>
    <name evidence="1" type="ORF">SAMN06264849_101152</name>
</gene>
<name>A0A521AI02_9BACL</name>
<dbReference type="RefSeq" id="WP_185955952.1">
    <property type="nucleotide sequence ID" value="NZ_FXTI01000001.1"/>
</dbReference>
<protein>
    <submittedName>
        <fullName evidence="1">Putative sporulation protein YtxC</fullName>
    </submittedName>
</protein>
<dbReference type="AlphaFoldDB" id="A0A521AI02"/>
<accession>A0A521AI02</accession>
<sequence>MPSYRISVPGPRNGWEADQMRVLLRAQLKRMGQTGLDWDIEEIRMGNRTVFLLFNHNRKKRMNGEKEIQKSLGMTVAEYIVTVNEPHVIRKIIQRVFHFRHPDDSRKIEQYALHLLDDSEADEPPYRKRKERMARQVMRYLNQHHVLAVDGFFHFRLKHYRDGLIRLVEHAVDEFLLEQEYREFIELLRYFVSIQQPKCSLVHVLHIEKRQFRLLDRKGDPLQLKDMGSIAQDLLEQPFSHEDLIVSTLLTVAPKQVVLHTQNPEENVIRTLEQVFESRMTLCDGCSSCLPHLRR</sequence>
<organism evidence="1 2">
    <name type="scientific">Melghirimyces algeriensis</name>
    <dbReference type="NCBI Taxonomy" id="910412"/>
    <lineage>
        <taxon>Bacteria</taxon>
        <taxon>Bacillati</taxon>
        <taxon>Bacillota</taxon>
        <taxon>Bacilli</taxon>
        <taxon>Bacillales</taxon>
        <taxon>Thermoactinomycetaceae</taxon>
        <taxon>Melghirimyces</taxon>
    </lineage>
</organism>
<dbReference type="Proteomes" id="UP000315636">
    <property type="component" value="Unassembled WGS sequence"/>
</dbReference>
<evidence type="ECO:0000313" key="1">
    <source>
        <dbReference type="EMBL" id="SMO34464.1"/>
    </source>
</evidence>
<dbReference type="Pfam" id="PF08812">
    <property type="entry name" value="YtxC"/>
    <property type="match status" value="1"/>
</dbReference>
<dbReference type="EMBL" id="FXTI01000001">
    <property type="protein sequence ID" value="SMO34464.1"/>
    <property type="molecule type" value="Genomic_DNA"/>
</dbReference>
<proteinExistence type="predicted"/>
<keyword evidence="2" id="KW-1185">Reference proteome</keyword>
<reference evidence="1 2" key="1">
    <citation type="submission" date="2017-05" db="EMBL/GenBank/DDBJ databases">
        <authorList>
            <person name="Varghese N."/>
            <person name="Submissions S."/>
        </authorList>
    </citation>
    <scope>NUCLEOTIDE SEQUENCE [LARGE SCALE GENOMIC DNA]</scope>
    <source>
        <strain evidence="1 2">DSM 45474</strain>
    </source>
</reference>